<proteinExistence type="predicted"/>
<keyword evidence="6 15" id="KW-0547">Nucleotide-binding</keyword>
<dbReference type="PROSITE" id="PS00676">
    <property type="entry name" value="SIGMA54_INTERACT_2"/>
    <property type="match status" value="1"/>
</dbReference>
<evidence type="ECO:0000256" key="2">
    <source>
        <dbReference type="ARBA" id="ARBA00019059"/>
    </source>
</evidence>
<dbReference type="PROSITE" id="PS00675">
    <property type="entry name" value="SIGMA54_INTERACT_1"/>
    <property type="match status" value="1"/>
</dbReference>
<dbReference type="Pfam" id="PF25601">
    <property type="entry name" value="AAA_lid_14"/>
    <property type="match status" value="1"/>
</dbReference>
<dbReference type="InterPro" id="IPR058031">
    <property type="entry name" value="AAA_lid_NorR"/>
</dbReference>
<dbReference type="FunFam" id="3.40.50.300:FF:000006">
    <property type="entry name" value="DNA-binding transcriptional regulator NtrC"/>
    <property type="match status" value="1"/>
</dbReference>
<evidence type="ECO:0000256" key="1">
    <source>
        <dbReference type="ARBA" id="ARBA00004496"/>
    </source>
</evidence>
<gene>
    <name evidence="15 18" type="primary">ntrC</name>
    <name evidence="18" type="ORF">CWI75_02755</name>
</gene>
<dbReference type="PANTHER" id="PTHR32071">
    <property type="entry name" value="TRANSCRIPTIONAL REGULATORY PROTEIN"/>
    <property type="match status" value="1"/>
</dbReference>
<dbReference type="SUPFAM" id="SSF46689">
    <property type="entry name" value="Homeodomain-like"/>
    <property type="match status" value="1"/>
</dbReference>
<evidence type="ECO:0000256" key="10">
    <source>
        <dbReference type="ARBA" id="ARBA00023125"/>
    </source>
</evidence>
<evidence type="ECO:0000313" key="18">
    <source>
        <dbReference type="EMBL" id="PLW84277.1"/>
    </source>
</evidence>
<dbReference type="Proteomes" id="UP000234845">
    <property type="component" value="Unassembled WGS sequence"/>
</dbReference>
<keyword evidence="10 15" id="KW-0238">DNA-binding</keyword>
<reference evidence="19" key="1">
    <citation type="submission" date="2017-11" db="EMBL/GenBank/DDBJ databases">
        <title>The draft genome sequence of Chromatocurvus sp. F02.</title>
        <authorList>
            <person name="Du Z.-J."/>
            <person name="Chang Y.-Q."/>
        </authorList>
    </citation>
    <scope>NUCLEOTIDE SEQUENCE [LARGE SCALE GENOMIC DNA]</scope>
    <source>
        <strain evidence="19">F02</strain>
    </source>
</reference>
<comment type="subcellular location">
    <subcellularLocation>
        <location evidence="1 15">Cytoplasm</location>
    </subcellularLocation>
</comment>
<dbReference type="InterPro" id="IPR003593">
    <property type="entry name" value="AAA+_ATPase"/>
</dbReference>
<dbReference type="PANTHER" id="PTHR32071:SF95">
    <property type="entry name" value="DNA-BINDING TRANSCRIPTIONAL REGULATOR NTRC"/>
    <property type="match status" value="1"/>
</dbReference>
<keyword evidence="11 15" id="KW-0010">Activator</keyword>
<comment type="caution">
    <text evidence="18">The sequence shown here is derived from an EMBL/GenBank/DDBJ whole genome shotgun (WGS) entry which is preliminary data.</text>
</comment>
<evidence type="ECO:0000256" key="9">
    <source>
        <dbReference type="ARBA" id="ARBA00023015"/>
    </source>
</evidence>
<dbReference type="PRINTS" id="PR01590">
    <property type="entry name" value="HTHFIS"/>
</dbReference>
<sequence>MQKHAKVWVVDDDSSIRWVLERALSQAGIDNESFIDGDQLIARMRVEQPDVVISDIRMPGIDGLDLLTRITEQYPELPVIITTAHSDLESAVASYQRGAFEYLPKPFDVDEVIAVTERALAHAQENRGEPVTPEQLPETEIIGEAPAMQEVFRAIGRLAQSNITVLINGESGTGKELVARALHRHSPRAQKPFIALNMAAIPRDLMESELFGHEKGAFTGANTKREGRFEQADGGTLFLDEIGDMPAETQTRLLRVLADGEFYRVGGHTSVKVDVRIIAATHQDLEERVRQGDFREDLFHRLNVIRIHIPRLAERREDIPRLMNFFFRKAAEELGGEPKVLLAETERFLTTLSWPGNVRQLENTCRWLTVMASGREIHLRDLPPELGKTVAPETGNTAMQWHDLLCHWARNELAQDKHHILRQAVPMFEQAMIEVALEHTSGRKRDAAELLGWGRNTLTRKMKDLGIS</sequence>
<organism evidence="18 19">
    <name type="scientific">Kineobactrum sediminis</name>
    <dbReference type="NCBI Taxonomy" id="1905677"/>
    <lineage>
        <taxon>Bacteria</taxon>
        <taxon>Pseudomonadati</taxon>
        <taxon>Pseudomonadota</taxon>
        <taxon>Gammaproteobacteria</taxon>
        <taxon>Cellvibrionales</taxon>
        <taxon>Halieaceae</taxon>
        <taxon>Kineobactrum</taxon>
    </lineage>
</organism>
<dbReference type="RefSeq" id="WP_101519913.1">
    <property type="nucleotide sequence ID" value="NZ_PKLZ01000001.1"/>
</dbReference>
<dbReference type="SMART" id="SM00382">
    <property type="entry name" value="AAA"/>
    <property type="match status" value="1"/>
</dbReference>
<evidence type="ECO:0000256" key="14">
    <source>
        <dbReference type="PROSITE-ProRule" id="PRU00169"/>
    </source>
</evidence>
<evidence type="ECO:0000259" key="16">
    <source>
        <dbReference type="PROSITE" id="PS50045"/>
    </source>
</evidence>
<evidence type="ECO:0000256" key="8">
    <source>
        <dbReference type="ARBA" id="ARBA00023012"/>
    </source>
</evidence>
<keyword evidence="19" id="KW-1185">Reference proteome</keyword>
<dbReference type="GO" id="GO:0006355">
    <property type="term" value="P:regulation of DNA-templated transcription"/>
    <property type="evidence" value="ECO:0007669"/>
    <property type="project" value="InterPro"/>
</dbReference>
<evidence type="ECO:0000256" key="6">
    <source>
        <dbReference type="ARBA" id="ARBA00022741"/>
    </source>
</evidence>
<keyword evidence="3 15" id="KW-0963">Cytoplasm</keyword>
<keyword evidence="9 15" id="KW-0805">Transcription regulation</keyword>
<dbReference type="InterPro" id="IPR027417">
    <property type="entry name" value="P-loop_NTPase"/>
</dbReference>
<dbReference type="Gene3D" id="3.40.50.300">
    <property type="entry name" value="P-loop containing nucleotide triphosphate hydrolases"/>
    <property type="match status" value="1"/>
</dbReference>
<dbReference type="CDD" id="cd19919">
    <property type="entry name" value="REC_NtrC"/>
    <property type="match status" value="1"/>
</dbReference>
<dbReference type="AlphaFoldDB" id="A0A2N5Y7C7"/>
<dbReference type="InterPro" id="IPR009057">
    <property type="entry name" value="Homeodomain-like_sf"/>
</dbReference>
<dbReference type="SMART" id="SM00448">
    <property type="entry name" value="REC"/>
    <property type="match status" value="1"/>
</dbReference>
<evidence type="ECO:0000313" key="19">
    <source>
        <dbReference type="Proteomes" id="UP000234845"/>
    </source>
</evidence>
<evidence type="ECO:0000256" key="15">
    <source>
        <dbReference type="RuleBase" id="RU365013"/>
    </source>
</evidence>
<protein>
    <recommendedName>
        <fullName evidence="2 15">DNA-binding transcriptional regulator NtrC</fullName>
    </recommendedName>
    <alternativeName>
        <fullName evidence="15">Nitrogen regulation protein NR(I)</fullName>
    </alternativeName>
</protein>
<dbReference type="InterPro" id="IPR010114">
    <property type="entry name" value="Transcript_reg_NtrC"/>
</dbReference>
<keyword evidence="5 14" id="KW-0597">Phosphoprotein</keyword>
<dbReference type="InterPro" id="IPR025662">
    <property type="entry name" value="Sigma_54_int_dom_ATP-bd_1"/>
</dbReference>
<evidence type="ECO:0000256" key="7">
    <source>
        <dbReference type="ARBA" id="ARBA00022840"/>
    </source>
</evidence>
<dbReference type="InterPro" id="IPR025943">
    <property type="entry name" value="Sigma_54_int_dom_ATP-bd_2"/>
</dbReference>
<evidence type="ECO:0000259" key="17">
    <source>
        <dbReference type="PROSITE" id="PS50110"/>
    </source>
</evidence>
<dbReference type="Pfam" id="PF02954">
    <property type="entry name" value="HTH_8"/>
    <property type="match status" value="1"/>
</dbReference>
<dbReference type="Pfam" id="PF00158">
    <property type="entry name" value="Sigma54_activat"/>
    <property type="match status" value="1"/>
</dbReference>
<feature type="domain" description="Sigma-54 factor interaction" evidence="16">
    <location>
        <begin position="141"/>
        <end position="370"/>
    </location>
</feature>
<dbReference type="GO" id="GO:0005524">
    <property type="term" value="F:ATP binding"/>
    <property type="evidence" value="ECO:0007669"/>
    <property type="project" value="UniProtKB-KW"/>
</dbReference>
<keyword evidence="8 15" id="KW-0902">Two-component regulatory system</keyword>
<evidence type="ECO:0000256" key="3">
    <source>
        <dbReference type="ARBA" id="ARBA00022490"/>
    </source>
</evidence>
<dbReference type="InterPro" id="IPR025944">
    <property type="entry name" value="Sigma_54_int_dom_CS"/>
</dbReference>
<dbReference type="Pfam" id="PF00072">
    <property type="entry name" value="Response_reg"/>
    <property type="match status" value="1"/>
</dbReference>
<dbReference type="PROSITE" id="PS00688">
    <property type="entry name" value="SIGMA54_INTERACT_3"/>
    <property type="match status" value="1"/>
</dbReference>
<dbReference type="Gene3D" id="1.10.8.60">
    <property type="match status" value="1"/>
</dbReference>
<dbReference type="SUPFAM" id="SSF52540">
    <property type="entry name" value="P-loop containing nucleoside triphosphate hydrolases"/>
    <property type="match status" value="1"/>
</dbReference>
<name>A0A2N5Y7C7_9GAMM</name>
<dbReference type="PROSITE" id="PS50110">
    <property type="entry name" value="RESPONSE_REGULATORY"/>
    <property type="match status" value="1"/>
</dbReference>
<keyword evidence="12 15" id="KW-0804">Transcription</keyword>
<dbReference type="OrthoDB" id="9804019at2"/>
<evidence type="ECO:0000256" key="12">
    <source>
        <dbReference type="ARBA" id="ARBA00023163"/>
    </source>
</evidence>
<evidence type="ECO:0000256" key="11">
    <source>
        <dbReference type="ARBA" id="ARBA00023159"/>
    </source>
</evidence>
<dbReference type="Gene3D" id="1.10.10.60">
    <property type="entry name" value="Homeodomain-like"/>
    <property type="match status" value="1"/>
</dbReference>
<evidence type="ECO:0000256" key="13">
    <source>
        <dbReference type="ARBA" id="ARBA00023231"/>
    </source>
</evidence>
<dbReference type="InterPro" id="IPR011006">
    <property type="entry name" value="CheY-like_superfamily"/>
</dbReference>
<evidence type="ECO:0000256" key="4">
    <source>
        <dbReference type="ARBA" id="ARBA00022491"/>
    </source>
</evidence>
<dbReference type="InterPro" id="IPR001789">
    <property type="entry name" value="Sig_transdc_resp-reg_receiver"/>
</dbReference>
<dbReference type="NCBIfam" id="TIGR01818">
    <property type="entry name" value="ntrC"/>
    <property type="match status" value="1"/>
</dbReference>
<evidence type="ECO:0000256" key="5">
    <source>
        <dbReference type="ARBA" id="ARBA00022553"/>
    </source>
</evidence>
<dbReference type="FunFam" id="1.10.8.60:FF:000014">
    <property type="entry name" value="DNA-binding transcriptional regulator NtrC"/>
    <property type="match status" value="1"/>
</dbReference>
<feature type="modified residue" description="4-aspartylphosphate" evidence="14">
    <location>
        <position position="55"/>
    </location>
</feature>
<dbReference type="PROSITE" id="PS50045">
    <property type="entry name" value="SIGMA54_INTERACT_4"/>
    <property type="match status" value="1"/>
</dbReference>
<dbReference type="GO" id="GO:0043565">
    <property type="term" value="F:sequence-specific DNA binding"/>
    <property type="evidence" value="ECO:0007669"/>
    <property type="project" value="InterPro"/>
</dbReference>
<keyword evidence="4 15" id="KW-0678">Repressor</keyword>
<accession>A0A2N5Y7C7</accession>
<dbReference type="InterPro" id="IPR002078">
    <property type="entry name" value="Sigma_54_int"/>
</dbReference>
<dbReference type="NCBIfam" id="NF008176">
    <property type="entry name" value="PRK10923.1"/>
    <property type="match status" value="1"/>
</dbReference>
<comment type="function">
    <text evidence="15">Member of the two-component regulatory system NtrB/NtrC, which controls expression of the nitrogen-regulated (ntr) genes in response to nitrogen limitation. Phosphorylated NtrC binds directly to DNA and stimulates the formation of open promoter-sigma54-RNA polymerase complexes.</text>
</comment>
<dbReference type="GO" id="GO:0005737">
    <property type="term" value="C:cytoplasm"/>
    <property type="evidence" value="ECO:0007669"/>
    <property type="project" value="UniProtKB-SubCell"/>
</dbReference>
<dbReference type="CDD" id="cd00009">
    <property type="entry name" value="AAA"/>
    <property type="match status" value="1"/>
</dbReference>
<dbReference type="InterPro" id="IPR002197">
    <property type="entry name" value="HTH_Fis"/>
</dbReference>
<dbReference type="FunFam" id="3.40.50.2300:FF:000018">
    <property type="entry name" value="DNA-binding transcriptional regulator NtrC"/>
    <property type="match status" value="1"/>
</dbReference>
<keyword evidence="13 15" id="KW-0535">Nitrogen fixation</keyword>
<feature type="domain" description="Response regulatory" evidence="17">
    <location>
        <begin position="6"/>
        <end position="120"/>
    </location>
</feature>
<keyword evidence="7 15" id="KW-0067">ATP-binding</keyword>
<dbReference type="EMBL" id="PKLZ01000001">
    <property type="protein sequence ID" value="PLW84277.1"/>
    <property type="molecule type" value="Genomic_DNA"/>
</dbReference>
<dbReference type="SUPFAM" id="SSF52172">
    <property type="entry name" value="CheY-like"/>
    <property type="match status" value="1"/>
</dbReference>
<dbReference type="GO" id="GO:0006808">
    <property type="term" value="P:regulation of nitrogen utilization"/>
    <property type="evidence" value="ECO:0007669"/>
    <property type="project" value="UniProtKB-UniRule"/>
</dbReference>
<dbReference type="GO" id="GO:0000156">
    <property type="term" value="F:phosphorelay response regulator activity"/>
    <property type="evidence" value="ECO:0007669"/>
    <property type="project" value="UniProtKB-UniRule"/>
</dbReference>
<dbReference type="Gene3D" id="3.40.50.2300">
    <property type="match status" value="1"/>
</dbReference>